<feature type="domain" description="EXPERA" evidence="25">
    <location>
        <begin position="61"/>
        <end position="186"/>
    </location>
</feature>
<keyword evidence="10 19" id="KW-1015">Disulfide bond</keyword>
<keyword evidence="3" id="KW-0964">Secreted</keyword>
<feature type="region of interest" description="Disordered" evidence="21">
    <location>
        <begin position="372"/>
        <end position="401"/>
    </location>
</feature>
<evidence type="ECO:0000256" key="19">
    <source>
        <dbReference type="PROSITE-ProRule" id="PRU00323"/>
    </source>
</evidence>
<evidence type="ECO:0000256" key="17">
    <source>
        <dbReference type="ARBA" id="ARBA00069067"/>
    </source>
</evidence>
<feature type="domain" description="Link" evidence="24">
    <location>
        <begin position="660"/>
        <end position="752"/>
    </location>
</feature>
<dbReference type="SUPFAM" id="SSF56436">
    <property type="entry name" value="C-type lectin-like"/>
    <property type="match status" value="2"/>
</dbReference>
<dbReference type="PROSITE" id="PS51751">
    <property type="entry name" value="EXPERA"/>
    <property type="match status" value="2"/>
</dbReference>
<keyword evidence="27" id="KW-1185">Reference proteome</keyword>
<comment type="caution">
    <text evidence="19">Lacks conserved residue(s) required for the propagation of feature annotation.</text>
</comment>
<feature type="domain" description="EXPERA" evidence="25">
    <location>
        <begin position="217"/>
        <end position="351"/>
    </location>
</feature>
<evidence type="ECO:0000313" key="27">
    <source>
        <dbReference type="Proteomes" id="UP001623348"/>
    </source>
</evidence>
<keyword evidence="5 20" id="KW-0812">Transmembrane</keyword>
<dbReference type="InterPro" id="IPR000538">
    <property type="entry name" value="Link_dom"/>
</dbReference>
<evidence type="ECO:0000256" key="9">
    <source>
        <dbReference type="ARBA" id="ARBA00023136"/>
    </source>
</evidence>
<dbReference type="SUPFAM" id="SSF48726">
    <property type="entry name" value="Immunoglobulin"/>
    <property type="match status" value="1"/>
</dbReference>
<comment type="subcellular location">
    <subcellularLocation>
        <location evidence="1">Endomembrane system</location>
        <topology evidence="1">Multi-pass membrane protein</topology>
    </subcellularLocation>
    <subcellularLocation>
        <location evidence="2">Secreted</location>
        <location evidence="2">Extracellular space</location>
        <location evidence="2">Extracellular matrix</location>
    </subcellularLocation>
</comment>
<dbReference type="PROSITE" id="PS50963">
    <property type="entry name" value="LINK_2"/>
    <property type="match status" value="2"/>
</dbReference>
<dbReference type="FunFam" id="3.10.100.10:FF:000002">
    <property type="entry name" value="Hyaluronan proteoglycan link protein 1"/>
    <property type="match status" value="1"/>
</dbReference>
<sequence length="771" mass="86017">MQLPAVPGALAPSLLAIPVAFGINGATALADSPLALMLTVVLVFAGLFYIIFFVSGVSHFQDPLFCVFVVFSFTSIVDLIISLEEDGYISGFMEVYVREGEPYLRTAHGIMICYWDGIIHYGLYLAMIAAISQRKSYRNLGLFWLGSLMMSIVVFLLGNLIGKYSSDLSPAFLLNLPYVLIPIWAGVKLFQQPKALPCHSPEKVAEEQRKRLYQRPQDMGLVLLLLLTAAFTFFRGMVVLDCPADSCFEYIYQHEPYLRDPVAYPKVQMLIYMFYVLPFFCLCIYGLVLPGCSWLPDWSLVFAGAVAQAQFSHLGSSLHARTPFPYQTPEDVWWSFLITNVLYALGPQLLAYRCLRCPAFFLPATPASLHHRRHRRQHRSAPAAGPLPRAGTGARGDTMHPRGPWAAGPAALLLLISVLASDTLLSTRGRKKVVHVMEGDSGAVVVQTAPGKVVTHRGGTIILPCRYHYDVSAHDPAEIRLKWTKVTEPMAFVDVFVALGKARRAFGSYRGRTALQEDGFGDASLIIRNVTLQDYGRYECEVTNELEDDTGMVKLDLEGVIFPYHPRLGRYTLNFHEAQQACLEQDGILASHDQLHQAWLEGMDWCNAGWLEDGSVQYPISRPREECGRKDTPVGVRNYGYRHKESEHYDAFCFTSNLNGKVYFLKTYRKLSYAEAVQACKNNGAAVAKVGQLYAAWKIQLLDRCEAGWLEDGSIRYPIVNPRARCGGQEPGVRNLGFPDKKYKLFGVYCFKKAGEAAPEKALGGGHPNRV</sequence>
<evidence type="ECO:0000256" key="15">
    <source>
        <dbReference type="ARBA" id="ARBA00038272"/>
    </source>
</evidence>
<dbReference type="InterPro" id="IPR013783">
    <property type="entry name" value="Ig-like_fold"/>
</dbReference>
<comment type="similarity">
    <text evidence="14">Belongs to the TM6SF family.</text>
</comment>
<evidence type="ECO:0000256" key="14">
    <source>
        <dbReference type="ARBA" id="ARBA00034760"/>
    </source>
</evidence>
<keyword evidence="7" id="KW-0677">Repeat</keyword>
<organism evidence="26 27">
    <name type="scientific">Grus japonensis</name>
    <name type="common">Japanese crane</name>
    <name type="synonym">Red-crowned crane</name>
    <dbReference type="NCBI Taxonomy" id="30415"/>
    <lineage>
        <taxon>Eukaryota</taxon>
        <taxon>Metazoa</taxon>
        <taxon>Chordata</taxon>
        <taxon>Craniata</taxon>
        <taxon>Vertebrata</taxon>
        <taxon>Euteleostomi</taxon>
        <taxon>Archelosauria</taxon>
        <taxon>Archosauria</taxon>
        <taxon>Dinosauria</taxon>
        <taxon>Saurischia</taxon>
        <taxon>Theropoda</taxon>
        <taxon>Coelurosauria</taxon>
        <taxon>Aves</taxon>
        <taxon>Neognathae</taxon>
        <taxon>Neoaves</taxon>
        <taxon>Gruiformes</taxon>
        <taxon>Gruidae</taxon>
        <taxon>Grus</taxon>
    </lineage>
</organism>
<dbReference type="GO" id="GO:0016020">
    <property type="term" value="C:membrane"/>
    <property type="evidence" value="ECO:0007669"/>
    <property type="project" value="UniProtKB-UniRule"/>
</dbReference>
<dbReference type="PROSITE" id="PS00028">
    <property type="entry name" value="ZINC_FINGER_C2H2_1"/>
    <property type="match status" value="1"/>
</dbReference>
<keyword evidence="11" id="KW-0325">Glycoprotein</keyword>
<proteinExistence type="inferred from homology"/>
<dbReference type="InterPro" id="IPR013106">
    <property type="entry name" value="Ig_V-set"/>
</dbReference>
<dbReference type="EMBL" id="BAAFJT010000028">
    <property type="protein sequence ID" value="GAB0200584.1"/>
    <property type="molecule type" value="Genomic_DNA"/>
</dbReference>
<dbReference type="Pfam" id="PF26083">
    <property type="entry name" value="TM_Tm6sf2"/>
    <property type="match status" value="1"/>
</dbReference>
<dbReference type="SMART" id="SM00445">
    <property type="entry name" value="LINK"/>
    <property type="match status" value="2"/>
</dbReference>
<evidence type="ECO:0000256" key="3">
    <source>
        <dbReference type="ARBA" id="ARBA00022525"/>
    </source>
</evidence>
<feature type="domain" description="Ig-like" evidence="23">
    <location>
        <begin position="443"/>
        <end position="558"/>
    </location>
</feature>
<feature type="transmembrane region" description="Helical" evidence="22">
    <location>
        <begin position="269"/>
        <end position="288"/>
    </location>
</feature>
<keyword evidence="4" id="KW-0272">Extracellular matrix</keyword>
<dbReference type="FunFam" id="3.10.100.10:FF:000001">
    <property type="entry name" value="Hyaluronan proteoglycan link protein 1"/>
    <property type="match status" value="1"/>
</dbReference>
<evidence type="ECO:0000256" key="20">
    <source>
        <dbReference type="PROSITE-ProRule" id="PRU01087"/>
    </source>
</evidence>
<feature type="transmembrane region" description="Helical" evidence="22">
    <location>
        <begin position="142"/>
        <end position="162"/>
    </location>
</feature>
<keyword evidence="8 20" id="KW-1133">Transmembrane helix</keyword>
<dbReference type="GO" id="GO:0005540">
    <property type="term" value="F:hyaluronic acid binding"/>
    <property type="evidence" value="ECO:0007669"/>
    <property type="project" value="UniProtKB-KW"/>
</dbReference>
<evidence type="ECO:0000256" key="16">
    <source>
        <dbReference type="ARBA" id="ARBA00057003"/>
    </source>
</evidence>
<feature type="transmembrane region" description="Helical" evidence="22">
    <location>
        <begin position="103"/>
        <end position="130"/>
    </location>
</feature>
<dbReference type="Pfam" id="PF05241">
    <property type="entry name" value="EBP"/>
    <property type="match status" value="1"/>
</dbReference>
<keyword evidence="9 20" id="KW-0472">Membrane</keyword>
<evidence type="ECO:0000259" key="24">
    <source>
        <dbReference type="PROSITE" id="PS50963"/>
    </source>
</evidence>
<feature type="disulfide bond" evidence="19">
    <location>
        <begin position="606"/>
        <end position="627"/>
    </location>
</feature>
<dbReference type="InterPro" id="IPR016187">
    <property type="entry name" value="CTDL_fold"/>
</dbReference>
<feature type="transmembrane region" description="Helical" evidence="22">
    <location>
        <begin position="64"/>
        <end position="83"/>
    </location>
</feature>
<evidence type="ECO:0000256" key="2">
    <source>
        <dbReference type="ARBA" id="ARBA00004498"/>
    </source>
</evidence>
<dbReference type="PANTHER" id="PTHR14568">
    <property type="entry name" value="TRANSMEMBRANE SUPERFAMILY 6 MEMBER 1/2"/>
    <property type="match status" value="1"/>
</dbReference>
<evidence type="ECO:0000256" key="11">
    <source>
        <dbReference type="ARBA" id="ARBA00023180"/>
    </source>
</evidence>
<dbReference type="PROSITE" id="PS50835">
    <property type="entry name" value="IG_LIKE"/>
    <property type="match status" value="1"/>
</dbReference>
<evidence type="ECO:0000256" key="8">
    <source>
        <dbReference type="ARBA" id="ARBA00022989"/>
    </source>
</evidence>
<keyword evidence="13" id="KW-0393">Immunoglobulin domain</keyword>
<dbReference type="Pfam" id="PF00193">
    <property type="entry name" value="Xlink"/>
    <property type="match status" value="2"/>
</dbReference>
<comment type="similarity">
    <text evidence="15">Belongs to the HAPLN family.</text>
</comment>
<dbReference type="SMART" id="SM00406">
    <property type="entry name" value="IGv"/>
    <property type="match status" value="1"/>
</dbReference>
<accession>A0ABC9XSQ6</accession>
<dbReference type="InterPro" id="IPR033118">
    <property type="entry name" value="EXPERA"/>
</dbReference>
<feature type="transmembrane region" description="Helical" evidence="22">
    <location>
        <begin position="32"/>
        <end position="52"/>
    </location>
</feature>
<dbReference type="InterPro" id="IPR016186">
    <property type="entry name" value="C-type_lectin-like/link_sf"/>
</dbReference>
<dbReference type="CDD" id="cd03518">
    <property type="entry name" value="Link_domain_HAPLN_module_1"/>
    <property type="match status" value="1"/>
</dbReference>
<feature type="disulfide bond" evidence="19">
    <location>
        <begin position="705"/>
        <end position="726"/>
    </location>
</feature>
<dbReference type="SMART" id="SM00409">
    <property type="entry name" value="IG"/>
    <property type="match status" value="1"/>
</dbReference>
<dbReference type="FunFam" id="2.60.40.10:FF:000536">
    <property type="entry name" value="Hyaluronan and proteoglycan link protein 4"/>
    <property type="match status" value="1"/>
</dbReference>
<evidence type="ECO:0000256" key="22">
    <source>
        <dbReference type="SAM" id="Phobius"/>
    </source>
</evidence>
<feature type="transmembrane region" description="Helical" evidence="22">
    <location>
        <begin position="168"/>
        <end position="187"/>
    </location>
</feature>
<evidence type="ECO:0000256" key="4">
    <source>
        <dbReference type="ARBA" id="ARBA00022530"/>
    </source>
</evidence>
<dbReference type="Pfam" id="PF07686">
    <property type="entry name" value="V-set"/>
    <property type="match status" value="1"/>
</dbReference>
<dbReference type="Gene3D" id="3.10.100.10">
    <property type="entry name" value="Mannose-Binding Protein A, subunit A"/>
    <property type="match status" value="2"/>
</dbReference>
<evidence type="ECO:0000256" key="12">
    <source>
        <dbReference type="ARBA" id="ARBA00023290"/>
    </source>
</evidence>
<evidence type="ECO:0000256" key="7">
    <source>
        <dbReference type="ARBA" id="ARBA00022737"/>
    </source>
</evidence>
<feature type="domain" description="Link" evidence="24">
    <location>
        <begin position="560"/>
        <end position="655"/>
    </location>
</feature>
<feature type="transmembrane region" description="Helical" evidence="22">
    <location>
        <begin position="332"/>
        <end position="352"/>
    </location>
</feature>
<evidence type="ECO:0000256" key="18">
    <source>
        <dbReference type="ARBA" id="ARBA00082812"/>
    </source>
</evidence>
<keyword evidence="6" id="KW-0732">Signal</keyword>
<dbReference type="CDD" id="cd03519">
    <property type="entry name" value="Link_domain_HAPLN_module_2"/>
    <property type="match status" value="1"/>
</dbReference>
<dbReference type="CDD" id="cd21106">
    <property type="entry name" value="TM6SF1-like"/>
    <property type="match status" value="1"/>
</dbReference>
<gene>
    <name evidence="26" type="ORF">GRJ2_002523900</name>
</gene>
<dbReference type="PANTHER" id="PTHR14568:SF9">
    <property type="entry name" value="TRANSMEMBRANE 6 SUPERFAMILY MEMBER 2"/>
    <property type="match status" value="1"/>
</dbReference>
<evidence type="ECO:0000256" key="1">
    <source>
        <dbReference type="ARBA" id="ARBA00004127"/>
    </source>
</evidence>
<dbReference type="Gene3D" id="2.60.40.10">
    <property type="entry name" value="Immunoglobulins"/>
    <property type="match status" value="1"/>
</dbReference>
<evidence type="ECO:0000259" key="23">
    <source>
        <dbReference type="PROSITE" id="PS50835"/>
    </source>
</evidence>
<dbReference type="InterPro" id="IPR003599">
    <property type="entry name" value="Ig_sub"/>
</dbReference>
<dbReference type="GO" id="GO:0012505">
    <property type="term" value="C:endomembrane system"/>
    <property type="evidence" value="ECO:0007669"/>
    <property type="project" value="UniProtKB-SubCell"/>
</dbReference>
<evidence type="ECO:0000256" key="10">
    <source>
        <dbReference type="ARBA" id="ARBA00023157"/>
    </source>
</evidence>
<evidence type="ECO:0000256" key="5">
    <source>
        <dbReference type="ARBA" id="ARBA00022692"/>
    </source>
</evidence>
<evidence type="ECO:0000256" key="21">
    <source>
        <dbReference type="SAM" id="MobiDB-lite"/>
    </source>
</evidence>
<feature type="transmembrane region" description="Helical" evidence="22">
    <location>
        <begin position="219"/>
        <end position="240"/>
    </location>
</feature>
<evidence type="ECO:0000259" key="25">
    <source>
        <dbReference type="PROSITE" id="PS51751"/>
    </source>
</evidence>
<comment type="caution">
    <text evidence="26">The sequence shown here is derived from an EMBL/GenBank/DDBJ whole genome shotgun (WGS) entry which is preliminary data.</text>
</comment>
<dbReference type="InterPro" id="IPR047195">
    <property type="entry name" value="TM6SF1-like"/>
</dbReference>
<name>A0ABC9XSQ6_GRUJA</name>
<dbReference type="Proteomes" id="UP001623348">
    <property type="component" value="Unassembled WGS sequence"/>
</dbReference>
<dbReference type="InterPro" id="IPR013087">
    <property type="entry name" value="Znf_C2H2_type"/>
</dbReference>
<dbReference type="InterPro" id="IPR036179">
    <property type="entry name" value="Ig-like_dom_sf"/>
</dbReference>
<keyword evidence="12" id="KW-0373">Hyaluronic acid</keyword>
<evidence type="ECO:0000256" key="13">
    <source>
        <dbReference type="ARBA" id="ARBA00023319"/>
    </source>
</evidence>
<comment type="function">
    <text evidence="16">Essential for the proper localization of brevican (BCAN), mainly as a perineuronal nets (PNNs)-type deposition in the brainstem and cerebellum thereby playing a key role in the formation and structural organization of PNNs. Contributes to the formation and transmission of inhibitory GABAergic synapses between Purkinje cells and deep cerebellar nuclei neurons.</text>
</comment>
<dbReference type="AlphaFoldDB" id="A0ABC9XSQ6"/>
<dbReference type="PROSITE" id="PS01241">
    <property type="entry name" value="LINK_1"/>
    <property type="match status" value="1"/>
</dbReference>
<dbReference type="InterPro" id="IPR059044">
    <property type="entry name" value="TM_Tm6sf1/2"/>
</dbReference>
<evidence type="ECO:0000256" key="6">
    <source>
        <dbReference type="ARBA" id="ARBA00022729"/>
    </source>
</evidence>
<evidence type="ECO:0000313" key="26">
    <source>
        <dbReference type="EMBL" id="GAB0200584.1"/>
    </source>
</evidence>
<dbReference type="PRINTS" id="PR01265">
    <property type="entry name" value="LINKMODULE"/>
</dbReference>
<protein>
    <recommendedName>
        <fullName evidence="17">Hyaluronan and proteoglycan link protein 4</fullName>
    </recommendedName>
    <alternativeName>
        <fullName evidence="18">Brain link protein 2</fullName>
    </alternativeName>
</protein>
<dbReference type="InterPro" id="IPR007110">
    <property type="entry name" value="Ig-like_dom"/>
</dbReference>
<reference evidence="26 27" key="1">
    <citation type="submission" date="2024-06" db="EMBL/GenBank/DDBJ databases">
        <title>The draft genome of Grus japonensis, version 3.</title>
        <authorList>
            <person name="Nabeshima K."/>
            <person name="Suzuki S."/>
            <person name="Onuma M."/>
        </authorList>
    </citation>
    <scope>NUCLEOTIDE SEQUENCE [LARGE SCALE GENOMIC DNA]</scope>
    <source>
        <strain evidence="26 27">451A</strain>
    </source>
</reference>